<dbReference type="AlphaFoldDB" id="A0A368VES1"/>
<dbReference type="InterPro" id="IPR015422">
    <property type="entry name" value="PyrdxlP-dep_Trfase_small"/>
</dbReference>
<dbReference type="PANTHER" id="PTHR43586">
    <property type="entry name" value="CYSTEINE DESULFURASE"/>
    <property type="match status" value="1"/>
</dbReference>
<dbReference type="EMBL" id="QPJC01000014">
    <property type="protein sequence ID" value="RCW39767.1"/>
    <property type="molecule type" value="Genomic_DNA"/>
</dbReference>
<evidence type="ECO:0000313" key="2">
    <source>
        <dbReference type="EMBL" id="RCW39767.1"/>
    </source>
</evidence>
<dbReference type="InterPro" id="IPR015424">
    <property type="entry name" value="PyrdxlP-dep_Trfase"/>
</dbReference>
<dbReference type="Gene3D" id="3.40.640.10">
    <property type="entry name" value="Type I PLP-dependent aspartate aminotransferase-like (Major domain)"/>
    <property type="match status" value="1"/>
</dbReference>
<feature type="domain" description="Aminotransferase class V" evidence="1">
    <location>
        <begin position="94"/>
        <end position="335"/>
    </location>
</feature>
<accession>A0A368VES1</accession>
<proteinExistence type="predicted"/>
<evidence type="ECO:0000313" key="3">
    <source>
        <dbReference type="Proteomes" id="UP000253495"/>
    </source>
</evidence>
<dbReference type="PANTHER" id="PTHR43586:SF21">
    <property type="entry name" value="PYRIDOXAL PHOSPHATE (PLP)-DEPENDENT ASPARTATE AMINOTRANSFERASE SUPERFAMILY"/>
    <property type="match status" value="1"/>
</dbReference>
<dbReference type="Pfam" id="PF00266">
    <property type="entry name" value="Aminotran_5"/>
    <property type="match status" value="1"/>
</dbReference>
<gene>
    <name evidence="2" type="ORF">DFQ14_11428</name>
</gene>
<dbReference type="Proteomes" id="UP000253495">
    <property type="component" value="Unassembled WGS sequence"/>
</dbReference>
<dbReference type="InterPro" id="IPR015421">
    <property type="entry name" value="PyrdxlP-dep_Trfase_major"/>
</dbReference>
<protein>
    <submittedName>
        <fullName evidence="2">Selenocysteine lyase/cysteine desulfurase</fullName>
    </submittedName>
</protein>
<reference evidence="2 3" key="1">
    <citation type="submission" date="2018-07" db="EMBL/GenBank/DDBJ databases">
        <title>Genomic Encyclopedia of Type Strains, Phase III (KMG-III): the genomes of soil and plant-associated and newly described type strains.</title>
        <authorList>
            <person name="Whitman W."/>
        </authorList>
    </citation>
    <scope>NUCLEOTIDE SEQUENCE [LARGE SCALE GENOMIC DNA]</scope>
    <source>
        <strain evidence="2 3">CECT 8575</strain>
    </source>
</reference>
<comment type="caution">
    <text evidence="2">The sequence shown here is derived from an EMBL/GenBank/DDBJ whole genome shotgun (WGS) entry which is preliminary data.</text>
</comment>
<name>A0A368VES1_9ACTN</name>
<evidence type="ECO:0000259" key="1">
    <source>
        <dbReference type="Pfam" id="PF00266"/>
    </source>
</evidence>
<sequence length="393" mass="41442">MRWAPLLLPSSVAAGRESVDQSVPIADHGAATVRGLRTLFGRRIGRLIGMREAFGARFDVAPGYLDTASIGIPPEQATTAVAESVRRWSRGLDKASDFDVSVATARAMFARLIGVPAGRVASGATVSQLVGLVAAGVPDGARVLVAEQEFTSVTFPFAAQAERGVRVTEAELTELAERAGEYDVVAVSVVQSRDGRVVDLEGLRRVARVHGTRVLLDVSQAAGWMPLHLDWADWVVGAGYKWLLSPRGAAWLAVHPAAGDSIRPHSANWYAGQDPWESVYGLPLRLAADARALDLSPAWFAQVGAAVALSRLAELDMAAVSRHCVGLADAFREELGMPPAGSAIVAVDAAGAASKLAEAGVRCSTRAGRARLAFHLHNTDEDVALAVRALRAA</sequence>
<keyword evidence="3" id="KW-1185">Reference proteome</keyword>
<organism evidence="2 3">
    <name type="scientific">Halopolyspora algeriensis</name>
    <dbReference type="NCBI Taxonomy" id="1500506"/>
    <lineage>
        <taxon>Bacteria</taxon>
        <taxon>Bacillati</taxon>
        <taxon>Actinomycetota</taxon>
        <taxon>Actinomycetes</taxon>
        <taxon>Actinomycetes incertae sedis</taxon>
        <taxon>Halopolyspora</taxon>
    </lineage>
</organism>
<dbReference type="GO" id="GO:0016829">
    <property type="term" value="F:lyase activity"/>
    <property type="evidence" value="ECO:0007669"/>
    <property type="project" value="UniProtKB-KW"/>
</dbReference>
<dbReference type="SUPFAM" id="SSF53383">
    <property type="entry name" value="PLP-dependent transferases"/>
    <property type="match status" value="1"/>
</dbReference>
<dbReference type="InterPro" id="IPR000192">
    <property type="entry name" value="Aminotrans_V_dom"/>
</dbReference>
<dbReference type="Gene3D" id="3.90.1150.10">
    <property type="entry name" value="Aspartate Aminotransferase, domain 1"/>
    <property type="match status" value="1"/>
</dbReference>
<keyword evidence="2" id="KW-0456">Lyase</keyword>